<evidence type="ECO:0000256" key="10">
    <source>
        <dbReference type="ARBA" id="ARBA00066392"/>
    </source>
</evidence>
<keyword evidence="3 14" id="KW-0378">Hydrolase</keyword>
<comment type="similarity">
    <text evidence="1">Belongs to the arginase family. Agmatinase subfamily.</text>
</comment>
<dbReference type="CDD" id="cd11592">
    <property type="entry name" value="Agmatinase_PAH"/>
    <property type="match status" value="1"/>
</dbReference>
<organism evidence="15 16">
    <name type="scientific">Candidatus Avisuccinivibrio stercorigallinarum</name>
    <dbReference type="NCBI Taxonomy" id="2840704"/>
    <lineage>
        <taxon>Bacteria</taxon>
        <taxon>Pseudomonadati</taxon>
        <taxon>Pseudomonadota</taxon>
        <taxon>Gammaproteobacteria</taxon>
        <taxon>Aeromonadales</taxon>
        <taxon>Succinivibrionaceae</taxon>
        <taxon>Succinivibrionaceae incertae sedis</taxon>
        <taxon>Candidatus Avisuccinivibrio</taxon>
    </lineage>
</organism>
<dbReference type="PANTHER" id="PTHR11358:SF26">
    <property type="entry name" value="GUANIDINO ACID HYDROLASE, MITOCHONDRIAL"/>
    <property type="match status" value="1"/>
</dbReference>
<gene>
    <name evidence="15" type="primary">speB</name>
    <name evidence="15" type="ORF">IAB19_03600</name>
</gene>
<dbReference type="Pfam" id="PF00491">
    <property type="entry name" value="Arginase"/>
    <property type="match status" value="1"/>
</dbReference>
<dbReference type="EC" id="3.5.3.11" evidence="10"/>
<dbReference type="GO" id="GO:0008295">
    <property type="term" value="P:spermidine biosynthetic process"/>
    <property type="evidence" value="ECO:0007669"/>
    <property type="project" value="UniProtKB-KW"/>
</dbReference>
<proteinExistence type="inferred from homology"/>
<name>A0A9D9D998_9GAMM</name>
<accession>A0A9D9D998</accession>
<evidence type="ECO:0000256" key="6">
    <source>
        <dbReference type="ARBA" id="ARBA00023115"/>
    </source>
</evidence>
<dbReference type="SUPFAM" id="SSF52768">
    <property type="entry name" value="Arginase/deacetylase"/>
    <property type="match status" value="1"/>
</dbReference>
<feature type="binding site" evidence="13">
    <location>
        <position position="157"/>
    </location>
    <ligand>
        <name>Mn(2+)</name>
        <dbReference type="ChEBI" id="CHEBI:29035"/>
        <label>1</label>
    </ligand>
</feature>
<evidence type="ECO:0000256" key="7">
    <source>
        <dbReference type="ARBA" id="ARBA00023211"/>
    </source>
</evidence>
<evidence type="ECO:0000256" key="11">
    <source>
        <dbReference type="ARBA" id="ARBA00067513"/>
    </source>
</evidence>
<evidence type="ECO:0000256" key="2">
    <source>
        <dbReference type="ARBA" id="ARBA00022723"/>
    </source>
</evidence>
<dbReference type="Gene3D" id="3.40.800.10">
    <property type="entry name" value="Ureohydrolase domain"/>
    <property type="match status" value="1"/>
</dbReference>
<dbReference type="NCBIfam" id="NF002564">
    <property type="entry name" value="PRK02190.1"/>
    <property type="match status" value="1"/>
</dbReference>
<dbReference type="GO" id="GO:0008783">
    <property type="term" value="F:agmatinase activity"/>
    <property type="evidence" value="ECO:0007669"/>
    <property type="project" value="UniProtKB-EC"/>
</dbReference>
<evidence type="ECO:0000256" key="9">
    <source>
        <dbReference type="ARBA" id="ARBA00054406"/>
    </source>
</evidence>
<reference evidence="15" key="2">
    <citation type="journal article" date="2021" name="PeerJ">
        <title>Extensive microbial diversity within the chicken gut microbiome revealed by metagenomics and culture.</title>
        <authorList>
            <person name="Gilroy R."/>
            <person name="Ravi A."/>
            <person name="Getino M."/>
            <person name="Pursley I."/>
            <person name="Horton D.L."/>
            <person name="Alikhan N.F."/>
            <person name="Baker D."/>
            <person name="Gharbi K."/>
            <person name="Hall N."/>
            <person name="Watson M."/>
            <person name="Adriaenssens E.M."/>
            <person name="Foster-Nyarko E."/>
            <person name="Jarju S."/>
            <person name="Secka A."/>
            <person name="Antonio M."/>
            <person name="Oren A."/>
            <person name="Chaudhuri R.R."/>
            <person name="La Ragione R."/>
            <person name="Hildebrand F."/>
            <person name="Pallen M.J."/>
        </authorList>
    </citation>
    <scope>NUCLEOTIDE SEQUENCE</scope>
    <source>
        <strain evidence="15">17213</strain>
    </source>
</reference>
<evidence type="ECO:0000256" key="12">
    <source>
        <dbReference type="ARBA" id="ARBA00082423"/>
    </source>
</evidence>
<comment type="function">
    <text evidence="9">Catalyzes the formation of putrescine from agmatine.</text>
</comment>
<keyword evidence="5" id="KW-0745">Spermidine biosynthesis</keyword>
<evidence type="ECO:0000256" key="3">
    <source>
        <dbReference type="ARBA" id="ARBA00022801"/>
    </source>
</evidence>
<evidence type="ECO:0000256" key="4">
    <source>
        <dbReference type="ARBA" id="ARBA00023023"/>
    </source>
</evidence>
<evidence type="ECO:0000256" key="1">
    <source>
        <dbReference type="ARBA" id="ARBA00009227"/>
    </source>
</evidence>
<comment type="caution">
    <text evidence="15">The sequence shown here is derived from an EMBL/GenBank/DDBJ whole genome shotgun (WGS) entry which is preliminary data.</text>
</comment>
<dbReference type="PIRSF" id="PIRSF036979">
    <property type="entry name" value="Arginase"/>
    <property type="match status" value="1"/>
</dbReference>
<dbReference type="GO" id="GO:0033389">
    <property type="term" value="P:putrescine biosynthetic process from arginine, via agmatine"/>
    <property type="evidence" value="ECO:0007669"/>
    <property type="project" value="TreeGrafter"/>
</dbReference>
<comment type="cofactor">
    <cofactor evidence="13">
        <name>Mn(2+)</name>
        <dbReference type="ChEBI" id="CHEBI:29035"/>
    </cofactor>
    <text evidence="13">Binds 2 manganese ions per subunit.</text>
</comment>
<dbReference type="EMBL" id="JADINH010000075">
    <property type="protein sequence ID" value="MBO8415451.1"/>
    <property type="molecule type" value="Genomic_DNA"/>
</dbReference>
<evidence type="ECO:0000313" key="16">
    <source>
        <dbReference type="Proteomes" id="UP000823631"/>
    </source>
</evidence>
<dbReference type="GO" id="GO:0046872">
    <property type="term" value="F:metal ion binding"/>
    <property type="evidence" value="ECO:0007669"/>
    <property type="project" value="UniProtKB-KW"/>
</dbReference>
<feature type="binding site" evidence="13">
    <location>
        <position position="237"/>
    </location>
    <ligand>
        <name>Mn(2+)</name>
        <dbReference type="ChEBI" id="CHEBI:29035"/>
        <label>1</label>
    </ligand>
</feature>
<evidence type="ECO:0000256" key="13">
    <source>
        <dbReference type="PIRSR" id="PIRSR036979-1"/>
    </source>
</evidence>
<dbReference type="AlphaFoldDB" id="A0A9D9D998"/>
<keyword evidence="7 13" id="KW-0464">Manganese</keyword>
<evidence type="ECO:0000256" key="5">
    <source>
        <dbReference type="ARBA" id="ARBA00023066"/>
    </source>
</evidence>
<dbReference type="InterPro" id="IPR005925">
    <property type="entry name" value="Agmatinase-rel"/>
</dbReference>
<dbReference type="PROSITE" id="PS01053">
    <property type="entry name" value="ARGINASE_1"/>
    <property type="match status" value="1"/>
</dbReference>
<sequence length="310" mass="34124">MQEQIPQALGLRLDNSLVSNAFGFLRQPLNFVPYYQENAEVVVTGVPFDLATSGRSGARLGPQAIRAASTHLAWEHTRFPWDFDVTEALNIIDCGDLVYDFGSAQDFTSKLQNHIHDLLFFNKLPLTLGGDHFITLPILRAMAAKYGKVALLHFDAHTDTYEQGSECDHGTMFYHAIKEGLIDQEHSVQVGIRTAYEPTAMQVLDAPYCNDLSGKEIAELIKERVGTLPVYLTFDIDCLDPAFAPGTGTPVIGGLSSDKVLKILRNLVGVNFAGFDVVEVCPPYDHSEITALAAATLALEMLYLYAASRR</sequence>
<evidence type="ECO:0000256" key="8">
    <source>
        <dbReference type="ARBA" id="ARBA00050304"/>
    </source>
</evidence>
<dbReference type="FunFam" id="3.40.800.10:FF:000001">
    <property type="entry name" value="Agmatinase"/>
    <property type="match status" value="1"/>
</dbReference>
<dbReference type="PROSITE" id="PS51409">
    <property type="entry name" value="ARGINASE_2"/>
    <property type="match status" value="1"/>
</dbReference>
<dbReference type="InterPro" id="IPR023696">
    <property type="entry name" value="Ureohydrolase_dom_sf"/>
</dbReference>
<dbReference type="NCBIfam" id="TIGR01230">
    <property type="entry name" value="agmatinase"/>
    <property type="match status" value="1"/>
</dbReference>
<feature type="binding site" evidence="13">
    <location>
        <position position="235"/>
    </location>
    <ligand>
        <name>Mn(2+)</name>
        <dbReference type="ChEBI" id="CHEBI:29035"/>
        <label>1</label>
    </ligand>
</feature>
<keyword evidence="6" id="KW-0620">Polyamine biosynthesis</keyword>
<dbReference type="Proteomes" id="UP000823631">
    <property type="component" value="Unassembled WGS sequence"/>
</dbReference>
<keyword evidence="2 13" id="KW-0479">Metal-binding</keyword>
<evidence type="ECO:0000256" key="14">
    <source>
        <dbReference type="RuleBase" id="RU003684"/>
    </source>
</evidence>
<evidence type="ECO:0000313" key="15">
    <source>
        <dbReference type="EMBL" id="MBO8415451.1"/>
    </source>
</evidence>
<reference evidence="15" key="1">
    <citation type="submission" date="2020-10" db="EMBL/GenBank/DDBJ databases">
        <authorList>
            <person name="Gilroy R."/>
        </authorList>
    </citation>
    <scope>NUCLEOTIDE SEQUENCE</scope>
    <source>
        <strain evidence="15">17213</strain>
    </source>
</reference>
<dbReference type="InterPro" id="IPR020855">
    <property type="entry name" value="Ureohydrolase_Mn_BS"/>
</dbReference>
<dbReference type="InterPro" id="IPR006035">
    <property type="entry name" value="Ureohydrolase"/>
</dbReference>
<feature type="binding site" evidence="13">
    <location>
        <position position="155"/>
    </location>
    <ligand>
        <name>Mn(2+)</name>
        <dbReference type="ChEBI" id="CHEBI:29035"/>
        <label>1</label>
    </ligand>
</feature>
<keyword evidence="4" id="KW-0661">Putrescine biosynthesis</keyword>
<feature type="binding site" evidence="13">
    <location>
        <position position="132"/>
    </location>
    <ligand>
        <name>Mn(2+)</name>
        <dbReference type="ChEBI" id="CHEBI:29035"/>
        <label>1</label>
    </ligand>
</feature>
<protein>
    <recommendedName>
        <fullName evidence="11">Agmatinase</fullName>
        <ecNumber evidence="10">3.5.3.11</ecNumber>
    </recommendedName>
    <alternativeName>
        <fullName evidence="12">Agmatine ureohydrolase</fullName>
    </alternativeName>
</protein>
<comment type="catalytic activity">
    <reaction evidence="8">
        <text>agmatine + H2O = urea + putrescine</text>
        <dbReference type="Rhea" id="RHEA:13929"/>
        <dbReference type="ChEBI" id="CHEBI:15377"/>
        <dbReference type="ChEBI" id="CHEBI:16199"/>
        <dbReference type="ChEBI" id="CHEBI:58145"/>
        <dbReference type="ChEBI" id="CHEBI:326268"/>
        <dbReference type="EC" id="3.5.3.11"/>
    </reaction>
</comment>
<dbReference type="PANTHER" id="PTHR11358">
    <property type="entry name" value="ARGINASE/AGMATINASE"/>
    <property type="match status" value="1"/>
</dbReference>
<feature type="binding site" evidence="13">
    <location>
        <position position="159"/>
    </location>
    <ligand>
        <name>Mn(2+)</name>
        <dbReference type="ChEBI" id="CHEBI:29035"/>
        <label>1</label>
    </ligand>
</feature>